<dbReference type="Pfam" id="PF00004">
    <property type="entry name" value="AAA"/>
    <property type="match status" value="1"/>
</dbReference>
<reference evidence="3 5" key="2">
    <citation type="journal article" date="2019" name="Nat. Microbiol.">
        <title>Wide diversity of methane and short-chain alkane metabolisms in uncultured archaea.</title>
        <authorList>
            <person name="Borrel G."/>
            <person name="Adam P.S."/>
            <person name="McKay L.J."/>
            <person name="Chen L.X."/>
            <person name="Sierra-Garcia I.N."/>
            <person name="Sieber C.M."/>
            <person name="Letourneur Q."/>
            <person name="Ghozlane A."/>
            <person name="Andersen G.L."/>
            <person name="Li W.J."/>
            <person name="Hallam S.J."/>
            <person name="Muyzer G."/>
            <person name="de Oliveira V.M."/>
            <person name="Inskeep W.P."/>
            <person name="Banfield J.F."/>
            <person name="Gribaldo S."/>
        </authorList>
    </citation>
    <scope>NUCLEOTIDE SEQUENCE [LARGE SCALE GENOMIC DNA]</scope>
    <source>
        <strain evidence="3">NM4</strain>
    </source>
</reference>
<dbReference type="AlphaFoldDB" id="A0A3R9PZ64"/>
<dbReference type="PANTHER" id="PTHR23077:SF117">
    <property type="entry name" value="AAA+ ATPASE DOMAIN-CONTAINING PROTEIN"/>
    <property type="match status" value="1"/>
</dbReference>
<dbReference type="OrthoDB" id="45425at2157"/>
<proteinExistence type="predicted"/>
<dbReference type="Proteomes" id="UP000277582">
    <property type="component" value="Unassembled WGS sequence"/>
</dbReference>
<gene>
    <name evidence="2" type="ORF">D6D85_03165</name>
    <name evidence="3" type="ORF">EF810_05095</name>
</gene>
<dbReference type="GO" id="GO:0016887">
    <property type="term" value="F:ATP hydrolysis activity"/>
    <property type="evidence" value="ECO:0007669"/>
    <property type="project" value="InterPro"/>
</dbReference>
<keyword evidence="4" id="KW-1185">Reference proteome</keyword>
<dbReference type="InterPro" id="IPR050168">
    <property type="entry name" value="AAA_ATPase_domain"/>
</dbReference>
<dbReference type="Gene3D" id="3.40.50.300">
    <property type="entry name" value="P-loop containing nucleotide triphosphate hydrolases"/>
    <property type="match status" value="1"/>
</dbReference>
<dbReference type="RefSeq" id="WP_125670602.1">
    <property type="nucleotide sequence ID" value="NZ_RCOS01000047.1"/>
</dbReference>
<sequence length="252" mass="29627">MSRRIRQLVKPLRVIETREIPEDYDITRFAGEEYKKIFNLMFKTFYYQFREGVKRGIKGFLLHGEPGTGKTSLAYAVARELGKKFRDTYLILIDASDIARPLYGESEMRIVEVFEEAKERAGYTVLLFDDVESIFMSRGRERIESWHIAQDNVFFHMLDELDTSRTGIVATTNWFELVDKALVDRMYPIEFRPLDLETALAIAERRCMELGVRFEKVKEEICSMSSLPRSAREVERIVIKHYIEKLERLEVS</sequence>
<dbReference type="Proteomes" id="UP000316217">
    <property type="component" value="Unassembled WGS sequence"/>
</dbReference>
<name>A0A3R9PZ64_9CREN</name>
<dbReference type="InterPro" id="IPR003593">
    <property type="entry name" value="AAA+_ATPase"/>
</dbReference>
<evidence type="ECO:0000313" key="2">
    <source>
        <dbReference type="EMBL" id="RSN76957.1"/>
    </source>
</evidence>
<dbReference type="SMART" id="SM00382">
    <property type="entry name" value="AAA"/>
    <property type="match status" value="1"/>
</dbReference>
<evidence type="ECO:0000259" key="1">
    <source>
        <dbReference type="SMART" id="SM00382"/>
    </source>
</evidence>
<dbReference type="EMBL" id="RCOS01000047">
    <property type="protein sequence ID" value="RSN76957.1"/>
    <property type="molecule type" value="Genomic_DNA"/>
</dbReference>
<dbReference type="GO" id="GO:0005524">
    <property type="term" value="F:ATP binding"/>
    <property type="evidence" value="ECO:0007669"/>
    <property type="project" value="InterPro"/>
</dbReference>
<evidence type="ECO:0000313" key="4">
    <source>
        <dbReference type="Proteomes" id="UP000277582"/>
    </source>
</evidence>
<dbReference type="EMBL" id="RXII01000078">
    <property type="protein sequence ID" value="RZN61260.1"/>
    <property type="molecule type" value="Genomic_DNA"/>
</dbReference>
<organism evidence="2 4">
    <name type="scientific">Candidatus Methanodesulfokora washburnensis</name>
    <dbReference type="NCBI Taxonomy" id="2478471"/>
    <lineage>
        <taxon>Archaea</taxon>
        <taxon>Thermoproteota</taxon>
        <taxon>Candidatus Korarchaeia</taxon>
        <taxon>Candidatus Korarchaeia incertae sedis</taxon>
        <taxon>Candidatus Methanodesulfokora</taxon>
    </lineage>
</organism>
<accession>A0A3R9PZ64</accession>
<protein>
    <submittedName>
        <fullName evidence="2">AAA family ATPase</fullName>
    </submittedName>
</protein>
<dbReference type="SUPFAM" id="SSF52540">
    <property type="entry name" value="P-loop containing nucleoside triphosphate hydrolases"/>
    <property type="match status" value="1"/>
</dbReference>
<dbReference type="CDD" id="cd19481">
    <property type="entry name" value="RecA-like_protease"/>
    <property type="match status" value="1"/>
</dbReference>
<evidence type="ECO:0000313" key="5">
    <source>
        <dbReference type="Proteomes" id="UP000316217"/>
    </source>
</evidence>
<evidence type="ECO:0000313" key="3">
    <source>
        <dbReference type="EMBL" id="RZN61260.1"/>
    </source>
</evidence>
<dbReference type="InterPro" id="IPR003959">
    <property type="entry name" value="ATPase_AAA_core"/>
</dbReference>
<comment type="caution">
    <text evidence="2">The sequence shown here is derived from an EMBL/GenBank/DDBJ whole genome shotgun (WGS) entry which is preliminary data.</text>
</comment>
<dbReference type="PANTHER" id="PTHR23077">
    <property type="entry name" value="AAA-FAMILY ATPASE"/>
    <property type="match status" value="1"/>
</dbReference>
<reference evidence="2 4" key="1">
    <citation type="submission" date="2018-10" db="EMBL/GenBank/DDBJ databases">
        <title>Co-occurring genomic capacity for anaerobic methane metabolism and dissimilatory sulfite reduction discovered in the Korarchaeota.</title>
        <authorList>
            <person name="Mckay L.J."/>
            <person name="Dlakic M."/>
            <person name="Fields M.W."/>
            <person name="Delmont T.O."/>
            <person name="Eren A.M."/>
            <person name="Jay Z.J."/>
            <person name="Klingelsmith K.B."/>
            <person name="Rusch D.B."/>
            <person name="Inskeep W.P."/>
        </authorList>
    </citation>
    <scope>NUCLEOTIDE SEQUENCE [LARGE SCALE GENOMIC DNA]</scope>
    <source>
        <strain evidence="2 4">MDKW</strain>
    </source>
</reference>
<feature type="domain" description="AAA+ ATPase" evidence="1">
    <location>
        <begin position="56"/>
        <end position="196"/>
    </location>
</feature>
<dbReference type="InterPro" id="IPR027417">
    <property type="entry name" value="P-loop_NTPase"/>
</dbReference>